<evidence type="ECO:0000259" key="1">
    <source>
        <dbReference type="Pfam" id="PF03710"/>
    </source>
</evidence>
<evidence type="ECO:0000313" key="2">
    <source>
        <dbReference type="EMBL" id="SVE36751.1"/>
    </source>
</evidence>
<dbReference type="InterPro" id="IPR005190">
    <property type="entry name" value="GlnE_rpt_dom"/>
</dbReference>
<dbReference type="InterPro" id="IPR043519">
    <property type="entry name" value="NT_sf"/>
</dbReference>
<dbReference type="PANTHER" id="PTHR30621">
    <property type="entry name" value="GLUTAMINE SYNTHETASE ADENYLYLTRANSFERASE"/>
    <property type="match status" value="1"/>
</dbReference>
<reference evidence="2" key="1">
    <citation type="submission" date="2018-05" db="EMBL/GenBank/DDBJ databases">
        <authorList>
            <person name="Lanie J.A."/>
            <person name="Ng W.-L."/>
            <person name="Kazmierczak K.M."/>
            <person name="Andrzejewski T.M."/>
            <person name="Davidsen T.M."/>
            <person name="Wayne K.J."/>
            <person name="Tettelin H."/>
            <person name="Glass J.I."/>
            <person name="Rusch D."/>
            <person name="Podicherti R."/>
            <person name="Tsui H.-C.T."/>
            <person name="Winkler M.E."/>
        </authorList>
    </citation>
    <scope>NUCLEOTIDE SEQUENCE</scope>
</reference>
<dbReference type="PANTHER" id="PTHR30621:SF0">
    <property type="entry name" value="BIFUNCTIONAL GLUTAMINE SYNTHETASE ADENYLYLTRANSFERASE_ADENYLYL-REMOVING ENZYME"/>
    <property type="match status" value="1"/>
</dbReference>
<dbReference type="SUPFAM" id="SSF81301">
    <property type="entry name" value="Nucleotidyltransferase"/>
    <property type="match status" value="1"/>
</dbReference>
<dbReference type="AlphaFoldDB" id="A0A383CX57"/>
<gene>
    <name evidence="2" type="ORF">METZ01_LOCUS489605</name>
</gene>
<accession>A0A383CX57</accession>
<proteinExistence type="predicted"/>
<feature type="non-terminal residue" evidence="2">
    <location>
        <position position="206"/>
    </location>
</feature>
<dbReference type="EMBL" id="UINC01212429">
    <property type="protein sequence ID" value="SVE36751.1"/>
    <property type="molecule type" value="Genomic_DNA"/>
</dbReference>
<dbReference type="Pfam" id="PF03710">
    <property type="entry name" value="GlnE"/>
    <property type="match status" value="1"/>
</dbReference>
<dbReference type="GO" id="GO:0008882">
    <property type="term" value="F:[glutamate-ammonia-ligase] adenylyltransferase activity"/>
    <property type="evidence" value="ECO:0007669"/>
    <property type="project" value="InterPro"/>
</dbReference>
<dbReference type="GO" id="GO:0005829">
    <property type="term" value="C:cytosol"/>
    <property type="evidence" value="ECO:0007669"/>
    <property type="project" value="TreeGrafter"/>
</dbReference>
<dbReference type="GO" id="GO:0000820">
    <property type="term" value="P:regulation of glutamine family amino acid metabolic process"/>
    <property type="evidence" value="ECO:0007669"/>
    <property type="project" value="TreeGrafter"/>
</dbReference>
<protein>
    <recommendedName>
        <fullName evidence="1">Glutamate-ammonia ligase adenylyltransferase repeated domain-containing protein</fullName>
    </recommendedName>
</protein>
<sequence>MTNRAEICRTAAATLPESLRPLTEHHLFQLAERNPAAFAPTANKDRDQKPLKILAQVVASSDFITRALAALPELLVEIQAAGGVPQARETGEISLTVDRVSRPGPDRETLARELRTIRQKEVARVGWRDLIGAAPLEEVVETLSELADSTIGAALQYAHREVATHHGEPVGGDSGVPIRLTVLGLGKLGGRELNLSSDVDLVFVYP</sequence>
<name>A0A383CX57_9ZZZZ</name>
<dbReference type="InterPro" id="IPR023057">
    <property type="entry name" value="GlnE"/>
</dbReference>
<organism evidence="2">
    <name type="scientific">marine metagenome</name>
    <dbReference type="NCBI Taxonomy" id="408172"/>
    <lineage>
        <taxon>unclassified sequences</taxon>
        <taxon>metagenomes</taxon>
        <taxon>ecological metagenomes</taxon>
    </lineage>
</organism>
<feature type="domain" description="Glutamate-ammonia ligase adenylyltransferase repeated" evidence="1">
    <location>
        <begin position="53"/>
        <end position="206"/>
    </location>
</feature>
<dbReference type="Gene3D" id="3.30.460.10">
    <property type="entry name" value="Beta Polymerase, domain 2"/>
    <property type="match status" value="1"/>
</dbReference>